<protein>
    <submittedName>
        <fullName evidence="1">4667_t:CDS:1</fullName>
    </submittedName>
</protein>
<sequence length="129" mass="14735">LYISISFPSRPFADWTLPEVCQLYGLCDIEDDVSLDLISELKFCLKTASMHSNEASKSHYTIKTSKTASITEVKYQDFEKGVAQNAVQIESVLTNRKRKAEEMEEKPTDLNIEVQSVKRQKKSEQDNNL</sequence>
<organism evidence="1 2">
    <name type="scientific">Scutellospora calospora</name>
    <dbReference type="NCBI Taxonomy" id="85575"/>
    <lineage>
        <taxon>Eukaryota</taxon>
        <taxon>Fungi</taxon>
        <taxon>Fungi incertae sedis</taxon>
        <taxon>Mucoromycota</taxon>
        <taxon>Glomeromycotina</taxon>
        <taxon>Glomeromycetes</taxon>
        <taxon>Diversisporales</taxon>
        <taxon>Gigasporaceae</taxon>
        <taxon>Scutellospora</taxon>
    </lineage>
</organism>
<reference evidence="1" key="1">
    <citation type="submission" date="2021-06" db="EMBL/GenBank/DDBJ databases">
        <authorList>
            <person name="Kallberg Y."/>
            <person name="Tangrot J."/>
            <person name="Rosling A."/>
        </authorList>
    </citation>
    <scope>NUCLEOTIDE SEQUENCE</scope>
    <source>
        <strain evidence="1">AU212A</strain>
    </source>
</reference>
<evidence type="ECO:0000313" key="2">
    <source>
        <dbReference type="Proteomes" id="UP000789860"/>
    </source>
</evidence>
<proteinExistence type="predicted"/>
<gene>
    <name evidence="1" type="ORF">SCALOS_LOCUS5166</name>
</gene>
<comment type="caution">
    <text evidence="1">The sequence shown here is derived from an EMBL/GenBank/DDBJ whole genome shotgun (WGS) entry which is preliminary data.</text>
</comment>
<dbReference type="Proteomes" id="UP000789860">
    <property type="component" value="Unassembled WGS sequence"/>
</dbReference>
<feature type="non-terminal residue" evidence="1">
    <location>
        <position position="1"/>
    </location>
</feature>
<accession>A0ACA9LWN0</accession>
<name>A0ACA9LWN0_9GLOM</name>
<dbReference type="EMBL" id="CAJVPM010007968">
    <property type="protein sequence ID" value="CAG8550635.1"/>
    <property type="molecule type" value="Genomic_DNA"/>
</dbReference>
<keyword evidence="2" id="KW-1185">Reference proteome</keyword>
<evidence type="ECO:0000313" key="1">
    <source>
        <dbReference type="EMBL" id="CAG8550635.1"/>
    </source>
</evidence>